<evidence type="ECO:0000313" key="1">
    <source>
        <dbReference type="EMBL" id="PFX16516.1"/>
    </source>
</evidence>
<dbReference type="EMBL" id="LSMT01000540">
    <property type="protein sequence ID" value="PFX16516.1"/>
    <property type="molecule type" value="Genomic_DNA"/>
</dbReference>
<evidence type="ECO:0008006" key="3">
    <source>
        <dbReference type="Google" id="ProtNLM"/>
    </source>
</evidence>
<gene>
    <name evidence="1" type="ORF">AWC38_SpisGene19205</name>
</gene>
<dbReference type="Proteomes" id="UP000225706">
    <property type="component" value="Unassembled WGS sequence"/>
</dbReference>
<dbReference type="PANTHER" id="PTHR20956">
    <property type="entry name" value="HEH2P"/>
    <property type="match status" value="1"/>
</dbReference>
<dbReference type="OrthoDB" id="5971471at2759"/>
<dbReference type="AlphaFoldDB" id="A0A2B4RH73"/>
<keyword evidence="2" id="KW-1185">Reference proteome</keyword>
<dbReference type="PANTHER" id="PTHR20956:SF12">
    <property type="entry name" value="FLYWCH-TYPE DOMAIN-CONTAINING PROTEIN"/>
    <property type="match status" value="1"/>
</dbReference>
<evidence type="ECO:0000313" key="2">
    <source>
        <dbReference type="Proteomes" id="UP000225706"/>
    </source>
</evidence>
<organism evidence="1 2">
    <name type="scientific">Stylophora pistillata</name>
    <name type="common">Smooth cauliflower coral</name>
    <dbReference type="NCBI Taxonomy" id="50429"/>
    <lineage>
        <taxon>Eukaryota</taxon>
        <taxon>Metazoa</taxon>
        <taxon>Cnidaria</taxon>
        <taxon>Anthozoa</taxon>
        <taxon>Hexacorallia</taxon>
        <taxon>Scleractinia</taxon>
        <taxon>Astrocoeniina</taxon>
        <taxon>Pocilloporidae</taxon>
        <taxon>Stylophora</taxon>
    </lineage>
</organism>
<dbReference type="STRING" id="50429.A0A2B4RH73"/>
<proteinExistence type="predicted"/>
<comment type="caution">
    <text evidence="1">The sequence shown here is derived from an EMBL/GenBank/DDBJ whole genome shotgun (WGS) entry which is preliminary data.</text>
</comment>
<sequence length="400" mass="46167">MSRGSALIEATDWQCSVRPTGNRCKATVVQRPGNLFEFGRNLHNHAAPVGGMVAVKIKSLIKEEAKQDVFRPASEVVNDLLLRELTDAPCTSLPCVDSLQRTANGTRQQLRPQDPRDLDFDLQMEHIPDGFFREDVKIRGRRHLVFASDKQLELLQQSKTWYIDGTFALCRQPFTQLLTPNAFVKNDDHVKQVPLVFVIMSGKKRLDYKAVLDAVTSILPSPPRVTKVQGLELQDAYRNDRGTHQLIKQLMALLYLPADKIERRFRRLQQQATVRPLQEFCSYVDENWITSQTFPPQTWSVFLEAVRTNNDLEGWHNGLNRRAKGRSQLPLYILIQVLHREATLANIQIRLVSDKKLKRHQRSTYRTILRRLFDLWIQYQDGQRNSKELPEACAHLVQPM</sequence>
<name>A0A2B4RH73_STYPI</name>
<accession>A0A2B4RH73</accession>
<protein>
    <recommendedName>
        <fullName evidence="3">MULE transposase domain-containing protein</fullName>
    </recommendedName>
</protein>
<reference evidence="2" key="1">
    <citation type="journal article" date="2017" name="bioRxiv">
        <title>Comparative analysis of the genomes of Stylophora pistillata and Acropora digitifera provides evidence for extensive differences between species of corals.</title>
        <authorList>
            <person name="Voolstra C.R."/>
            <person name="Li Y."/>
            <person name="Liew Y.J."/>
            <person name="Baumgarten S."/>
            <person name="Zoccola D."/>
            <person name="Flot J.-F."/>
            <person name="Tambutte S."/>
            <person name="Allemand D."/>
            <person name="Aranda M."/>
        </authorList>
    </citation>
    <scope>NUCLEOTIDE SEQUENCE [LARGE SCALE GENOMIC DNA]</scope>
</reference>